<sequence>MEEIKDFIVDVGDDNLVVSLSDTSEKISLRGVVVEHGFSVPAIGTLWLTSDDSPYEETLHISLVDKDLKLIEQVELYKPYTPGVLKDVVANDNSIQFEFWQGVFHQVTIENQKKLRFSRFFPQAGCHYSNKFEASYLTISK</sequence>
<organism evidence="1 2">
    <name type="scientific">Agarivorans albus MKT 106</name>
    <dbReference type="NCBI Taxonomy" id="1331007"/>
    <lineage>
        <taxon>Bacteria</taxon>
        <taxon>Pseudomonadati</taxon>
        <taxon>Pseudomonadota</taxon>
        <taxon>Gammaproteobacteria</taxon>
        <taxon>Alteromonadales</taxon>
        <taxon>Alteromonadaceae</taxon>
        <taxon>Agarivorans</taxon>
    </lineage>
</organism>
<comment type="caution">
    <text evidence="1">The sequence shown here is derived from an EMBL/GenBank/DDBJ whole genome shotgun (WGS) entry which is preliminary data.</text>
</comment>
<keyword evidence="2" id="KW-1185">Reference proteome</keyword>
<accession>R9PHC8</accession>
<proteinExistence type="predicted"/>
<evidence type="ECO:0000313" key="2">
    <source>
        <dbReference type="Proteomes" id="UP000014461"/>
    </source>
</evidence>
<dbReference type="EMBL" id="BARX01000003">
    <property type="protein sequence ID" value="GAD00737.1"/>
    <property type="molecule type" value="Genomic_DNA"/>
</dbReference>
<dbReference type="OrthoDB" id="8925993at2"/>
<gene>
    <name evidence="1" type="ORF">AALB_0817</name>
</gene>
<dbReference type="Proteomes" id="UP000014461">
    <property type="component" value="Unassembled WGS sequence"/>
</dbReference>
<dbReference type="STRING" id="1331007.AALB_0817"/>
<evidence type="ECO:0000313" key="1">
    <source>
        <dbReference type="EMBL" id="GAD00737.1"/>
    </source>
</evidence>
<name>R9PHC8_AGAAL</name>
<reference evidence="1" key="1">
    <citation type="journal article" date="2013" name="Genome Announc.">
        <title>Draft Genome Sequence of Agarivorans albus Strain MKT 106T, an Agarolytic Marine Bacterium.</title>
        <authorList>
            <person name="Yasuike M."/>
            <person name="Nakamura Y."/>
            <person name="Kai W."/>
            <person name="Fujiwara A."/>
            <person name="Fukui Y."/>
            <person name="Satomi M."/>
            <person name="Sano M."/>
        </authorList>
    </citation>
    <scope>NUCLEOTIDE SEQUENCE [LARGE SCALE GENOMIC DNA]</scope>
</reference>
<dbReference type="RefSeq" id="WP_016400505.1">
    <property type="nucleotide sequence ID" value="NZ_BARX01000003.1"/>
</dbReference>
<protein>
    <submittedName>
        <fullName evidence="1">Uncharacterized protein</fullName>
    </submittedName>
</protein>
<dbReference type="AlphaFoldDB" id="R9PHC8"/>